<feature type="domain" description="Poxvirus B22R protein C-terminal" evidence="2">
    <location>
        <begin position="989"/>
        <end position="1183"/>
    </location>
</feature>
<feature type="domain" description="Poxvirus B22R protein N-terminal" evidence="3">
    <location>
        <begin position="16"/>
        <end position="104"/>
    </location>
</feature>
<dbReference type="InterPro" id="IPR025128">
    <property type="entry name" value="Poxvirus_B22R_C_dom"/>
</dbReference>
<dbReference type="Pfam" id="PF13168">
    <property type="entry name" value="Poxvirus_B22R_C"/>
    <property type="match status" value="1"/>
</dbReference>
<protein>
    <submittedName>
        <fullName evidence="4">SWPV1-141</fullName>
    </submittedName>
</protein>
<name>A0A1V0S7Y2_CNPV</name>
<feature type="compositionally biased region" description="Polar residues" evidence="1">
    <location>
        <begin position="924"/>
        <end position="940"/>
    </location>
</feature>
<feature type="region of interest" description="Disordered" evidence="1">
    <location>
        <begin position="675"/>
        <end position="704"/>
    </location>
</feature>
<sequence>MNIIIIFTIFIVVTQSEFCRRKSSVYHDTVKSYNHFKEKTDYAATATYDYLSIAEKVHKEMFIESFNWDSILSSVKRMFLTKCSDNKGVLKYNYTIIMNVTVSADAPKRGKDTETRKDINKNIIKTLLLYNNSVLNQFINETDNRIYFELPIMEHVSYYDNGCNNVTIDEVIISNFSVGDGDKVGRSSQSRSIIPIIFKGVSTHEPYTSSNKFVECITKKINEACKSPKGKAKIDKSIVNNCEACTLDLMVEVAGIPEEFNTTLRENGATPGTLSELLYACMMTNGKDCIDYVAPIEKFQSDTLLSLSSYIKHNNHRVKRDADSYIYISMEDIRCMYNMYDIRKKEDEFTTCAIASSNSRSKRGTSEDKNDPDDIEVSQYFKKIMKMEEIIPRGATHLQLGVSTSYSKGSPVQVAGDNDIRLKIKDRAKKTLQNFLPNIPADTPTDEIYDKINRPSSRNQVPEDSQNILSGRLAAITARKMESVRGVLESRIGYSSGAEDAGYVELQFRGVSGGASALYEEEEDIQMVESYIRRGHMRHRTGDNLVENIDAYRQKGGKGVHVVSTVSDTSIGLFDVDTSTLVVSPLTRKGAIIRRNTRSKYKNVRELVDSAATPPTTSRTDRRDYSESPRYHSPLHRRCKRGTNDVVCAMLGQRSRPEGNRNGDDYIDPRTASNAINAARDPNPPVQAPSNGVRGRIRTPSLQDPYQSNIDAARAMGIVPRRQDRVQGRHDSFQGFAPRRETSQYSLQRRQFQDQDPYQQHIDAARAMGIVPGRQGIERRRGHPSTARGQELIYMSMPNVGFFDNIQQQAARPFLNLVTPYAYYDVANSMRLTSYNDYDRVRDAYNLAHRPLPRIPGSSRSHSSSHIYDSLYMDLDVGDDMYSGSVSGSVIGSVAVDSSAISGNRGSSGSDSGDSRVSGGGSSQLSFKDNTGRISTTSSRYSEKMQKVSSSVDKAMVFGLAIQTMSMNTINRQSRLQRIEQGFRDDTEAVIEAVSTALSSVGTSMATAGIVTSPYLSFAGMGLSLIAGLIDIGKDIYYSLSGTKKPIDPLVRKFSMYNEIVADTARTGVRKCLMPGSDLTIFLSYRSDTSFMPQVEKLATYFIDTIDSVLYYLNTSGIIVDFSLTVACPIGHLRSTTLDITAYTNLKFTTDEGIKFYQFVGMAAMLSKFPTVELTCGKDITLTLKPFEVKMTDMQLLKMATPGEPPATKKFPSNVCDLFPMKNFYLLVKGCPYDASQTSITRTTCSILLKMTTWDDKNQRWVLENPFERNNKHRQLFTFSTYDFNKTIIKPNEIPGHAKYCANKHVKECYWVDVMILDDITSCASRIRTLYVEVYTFDSNTGFNSFVLTCPSGSTPVAVGNTSGLIELPLSDFFSVKMFASVEERSGVAVFCVHNDDSRYKSDILMISFVKPAYQEESVLVDTYEGKRKLFDDLVRGRMPWRSRTCVTWKQGRTCIGYYGKVTLWPQDFILRVDVGNELLITEKYDPTTVDAMNLEKAITRFPYELDIDFSVKELGRSYDDPNRFWEDAKKQLRTYSSILLLLLPCTSRANIFIYDYNVVISVLGYMQSQTNDYGDGKKYTFKHMEGGECTATLDLSLKSISMKCPMFTIPRNISKYEGLCFATITSKDHCAIKNDEYKKYGYPSDKANKIRHCGVYTWPDEEDPGHYCGYISTWNHVAYTHPEYEACKATILIHYVDTWIESIVLDKPPYVFDFKYDKRSNNEYVDKELSDMLKTLYNDQIKLIEYSDGSLPKSINRLSDSLTKEARSITDVFVDTDIIEISYAADQEKILELEENIKETIQEVITSTLSDDDLEEIFYKEDHEKCCLLDLEKKLASKLYPEENYTCGLLEDFRYKHNEQTFLLVNNTFIDYELVNVTGMPILTCFYPTIVPLLPTTVREVEDSIILHAIEEGIQELLYDLDYNISAALLTSELSYTR</sequence>
<dbReference type="Pfam" id="PF04395">
    <property type="entry name" value="Poxvirus_B22R"/>
    <property type="match status" value="1"/>
</dbReference>
<evidence type="ECO:0000313" key="5">
    <source>
        <dbReference type="Proteomes" id="UP000315116"/>
    </source>
</evidence>
<feature type="region of interest" description="Disordered" evidence="1">
    <location>
        <begin position="604"/>
        <end position="637"/>
    </location>
</feature>
<organism evidence="4 5">
    <name type="scientific">Shearwaterpox virus</name>
    <dbReference type="NCBI Taxonomy" id="1974596"/>
    <lineage>
        <taxon>Viruses</taxon>
        <taxon>Varidnaviria</taxon>
        <taxon>Bamfordvirae</taxon>
        <taxon>Nucleocytoviricota</taxon>
        <taxon>Pokkesviricetes</taxon>
        <taxon>Chitovirales</taxon>
        <taxon>Poxviridae</taxon>
        <taxon>Chordopoxvirinae</taxon>
        <taxon>Avipoxvirus</taxon>
        <taxon>Avipoxvirus canarypox</taxon>
        <taxon>Canarypox virus</taxon>
    </lineage>
</organism>
<dbReference type="Proteomes" id="UP000315116">
    <property type="component" value="Segment"/>
</dbReference>
<evidence type="ECO:0000259" key="3">
    <source>
        <dbReference type="Pfam" id="PF13169"/>
    </source>
</evidence>
<dbReference type="InterPro" id="IPR025133">
    <property type="entry name" value="Poxvirus_B22R_N_dom"/>
</dbReference>
<feature type="region of interest" description="Disordered" evidence="1">
    <location>
        <begin position="901"/>
        <end position="942"/>
    </location>
</feature>
<dbReference type="EMBL" id="KX857216">
    <property type="protein sequence ID" value="ARF02728.1"/>
    <property type="molecule type" value="Genomic_DNA"/>
</dbReference>
<accession>A0A1V0S7Y2</accession>
<dbReference type="Pfam" id="PF13169">
    <property type="entry name" value="Poxvirus_B22R_N"/>
    <property type="match status" value="1"/>
</dbReference>
<evidence type="ECO:0000313" key="4">
    <source>
        <dbReference type="EMBL" id="ARF02728.1"/>
    </source>
</evidence>
<feature type="compositionally biased region" description="Low complexity" evidence="1">
    <location>
        <begin position="901"/>
        <end position="917"/>
    </location>
</feature>
<dbReference type="InterPro" id="IPR007490">
    <property type="entry name" value="Poxvirus_B22"/>
</dbReference>
<proteinExistence type="predicted"/>
<evidence type="ECO:0000259" key="2">
    <source>
        <dbReference type="Pfam" id="PF13168"/>
    </source>
</evidence>
<reference evidence="4 5" key="1">
    <citation type="journal article" date="2017" name="BMC Genomics">
        <title>Genomic characterization of two novel pathogenic avipoxviruses isolated from pacific shearwaters (Ardenna spp.).</title>
        <authorList>
            <person name="Sarker S."/>
            <person name="Das S."/>
            <person name="Lavers J.L."/>
            <person name="Hutton I."/>
            <person name="Helbig K."/>
            <person name="Imbery J."/>
            <person name="Upton C."/>
            <person name="Raidal S.R."/>
        </authorList>
    </citation>
    <scope>NUCLEOTIDE SEQUENCE [LARGE SCALE GENOMIC DNA]</scope>
    <source>
        <strain evidence="4 5">SWPV-1</strain>
    </source>
</reference>
<feature type="compositionally biased region" description="Basic and acidic residues" evidence="1">
    <location>
        <begin position="619"/>
        <end position="630"/>
    </location>
</feature>
<evidence type="ECO:0000256" key="1">
    <source>
        <dbReference type="SAM" id="MobiDB-lite"/>
    </source>
</evidence>
<gene>
    <name evidence="4" type="primary">SWPV1-141</name>
</gene>
<feature type="compositionally biased region" description="Low complexity" evidence="1">
    <location>
        <begin position="609"/>
        <end position="618"/>
    </location>
</feature>